<gene>
    <name evidence="10" type="primary">MYO6</name>
    <name evidence="10" type="ORF">SO694_000011018</name>
</gene>
<comment type="caution">
    <text evidence="10">The sequence shown here is derived from an EMBL/GenBank/DDBJ whole genome shotgun (WGS) entry which is preliminary data.</text>
</comment>
<keyword evidence="3 6" id="KW-0518">Myosin</keyword>
<keyword evidence="1 6" id="KW-0547">Nucleotide-binding</keyword>
<feature type="region of interest" description="Actin-binding" evidence="6">
    <location>
        <begin position="664"/>
        <end position="686"/>
    </location>
</feature>
<dbReference type="PANTHER" id="PTHR13140:SF845">
    <property type="entry name" value="MYOSIN-LIKE PROTEIN"/>
    <property type="match status" value="1"/>
</dbReference>
<organism evidence="10 11">
    <name type="scientific">Aureococcus anophagefferens</name>
    <name type="common">Harmful bloom alga</name>
    <dbReference type="NCBI Taxonomy" id="44056"/>
    <lineage>
        <taxon>Eukaryota</taxon>
        <taxon>Sar</taxon>
        <taxon>Stramenopiles</taxon>
        <taxon>Ochrophyta</taxon>
        <taxon>Pelagophyceae</taxon>
        <taxon>Pelagomonadales</taxon>
        <taxon>Pelagomonadaceae</taxon>
        <taxon>Aureococcus</taxon>
    </lineage>
</organism>
<protein>
    <submittedName>
        <fullName evidence="10">Myosin VI</fullName>
    </submittedName>
</protein>
<name>A0ABR1GBZ5_AURAN</name>
<evidence type="ECO:0000259" key="9">
    <source>
        <dbReference type="PROSITE" id="PS51456"/>
    </source>
</evidence>
<feature type="binding site" evidence="6">
    <location>
        <begin position="175"/>
        <end position="182"/>
    </location>
    <ligand>
        <name>ATP</name>
        <dbReference type="ChEBI" id="CHEBI:30616"/>
    </ligand>
</feature>
<dbReference type="SMART" id="SM00242">
    <property type="entry name" value="MYSc"/>
    <property type="match status" value="1"/>
</dbReference>
<evidence type="ECO:0000256" key="5">
    <source>
        <dbReference type="ARBA" id="ARBA00023203"/>
    </source>
</evidence>
<feature type="compositionally biased region" description="Basic residues" evidence="8">
    <location>
        <begin position="1735"/>
        <end position="1746"/>
    </location>
</feature>
<dbReference type="PRINTS" id="PR00193">
    <property type="entry name" value="MYOSINHEAVY"/>
</dbReference>
<dbReference type="PANTHER" id="PTHR13140">
    <property type="entry name" value="MYOSIN"/>
    <property type="match status" value="1"/>
</dbReference>
<keyword evidence="5 6" id="KW-0009">Actin-binding</keyword>
<dbReference type="InterPro" id="IPR036961">
    <property type="entry name" value="Kinesin_motor_dom_sf"/>
</dbReference>
<proteinExistence type="inferred from homology"/>
<keyword evidence="4 6" id="KW-0505">Motor protein</keyword>
<dbReference type="EMBL" id="JBBJCI010000035">
    <property type="protein sequence ID" value="KAK7253504.1"/>
    <property type="molecule type" value="Genomic_DNA"/>
</dbReference>
<evidence type="ECO:0000256" key="4">
    <source>
        <dbReference type="ARBA" id="ARBA00023175"/>
    </source>
</evidence>
<evidence type="ECO:0000313" key="11">
    <source>
        <dbReference type="Proteomes" id="UP001363151"/>
    </source>
</evidence>
<feature type="coiled-coil region" evidence="7">
    <location>
        <begin position="890"/>
        <end position="953"/>
    </location>
</feature>
<feature type="compositionally biased region" description="Gly residues" evidence="8">
    <location>
        <begin position="1633"/>
        <end position="1643"/>
    </location>
</feature>
<dbReference type="InterPro" id="IPR027417">
    <property type="entry name" value="P-loop_NTPase"/>
</dbReference>
<dbReference type="PROSITE" id="PS51456">
    <property type="entry name" value="MYOSIN_MOTOR"/>
    <property type="match status" value="1"/>
</dbReference>
<evidence type="ECO:0000313" key="10">
    <source>
        <dbReference type="EMBL" id="KAK7253504.1"/>
    </source>
</evidence>
<dbReference type="SUPFAM" id="SSF52540">
    <property type="entry name" value="P-loop containing nucleoside triphosphate hydrolases"/>
    <property type="match status" value="1"/>
</dbReference>
<dbReference type="Gene3D" id="1.20.120.720">
    <property type="entry name" value="Myosin VI head, motor domain, U50 subdomain"/>
    <property type="match status" value="1"/>
</dbReference>
<dbReference type="Proteomes" id="UP001363151">
    <property type="component" value="Unassembled WGS sequence"/>
</dbReference>
<dbReference type="Pfam" id="PF00063">
    <property type="entry name" value="Myosin_head"/>
    <property type="match status" value="1"/>
</dbReference>
<feature type="region of interest" description="Disordered" evidence="8">
    <location>
        <begin position="1612"/>
        <end position="1752"/>
    </location>
</feature>
<feature type="compositionally biased region" description="Low complexity" evidence="8">
    <location>
        <begin position="1660"/>
        <end position="1671"/>
    </location>
</feature>
<feature type="compositionally biased region" description="Basic residues" evidence="8">
    <location>
        <begin position="1672"/>
        <end position="1694"/>
    </location>
</feature>
<evidence type="ECO:0000256" key="6">
    <source>
        <dbReference type="PROSITE-ProRule" id="PRU00782"/>
    </source>
</evidence>
<evidence type="ECO:0000256" key="7">
    <source>
        <dbReference type="SAM" id="Coils"/>
    </source>
</evidence>
<dbReference type="Gene3D" id="3.40.850.10">
    <property type="entry name" value="Kinesin motor domain"/>
    <property type="match status" value="2"/>
</dbReference>
<feature type="compositionally biased region" description="Basic and acidic residues" evidence="8">
    <location>
        <begin position="1494"/>
        <end position="1503"/>
    </location>
</feature>
<feature type="domain" description="Myosin motor" evidence="9">
    <location>
        <begin position="76"/>
        <end position="793"/>
    </location>
</feature>
<feature type="region of interest" description="Disordered" evidence="8">
    <location>
        <begin position="1164"/>
        <end position="1239"/>
    </location>
</feature>
<evidence type="ECO:0000256" key="3">
    <source>
        <dbReference type="ARBA" id="ARBA00023123"/>
    </source>
</evidence>
<evidence type="ECO:0000256" key="2">
    <source>
        <dbReference type="ARBA" id="ARBA00022840"/>
    </source>
</evidence>
<sequence>MPPPKPQREEGRALSRVDLAHIEVKCVYFVPHPKRVWVKVLVLALDKSRCRVRDLEDGAELDLEPALIPFLPVNEHTAEDMTTLYHLHDPGIIENLEQRSDLRQQRPYTRIANVLIAVNPLRPVPDPDELSFRGGALSDAPPHPWAIAETALRQMVLEERAAIRGRANQSVVISGESGAGKTETAKIVLGYLCRRVASASSGPSDLDRRLLDSNPILEALGNARTLRNDNSSRFGKFLKLQFSRASGAVALAGATVETYLLERSRVVGQTDGERNYHALYQWVAGASALDASKLKLLKKPSDFRYLSASSCATIAGVDDAAAHGATARAFAAVGLAERDAASPKKRGRGAYFDLVGRCLGAALHLGNVTFDGLETAESGDRASAVSSRDHAARPALNAAVHCLGGDVAADALEALLVRRTIAAPSTRGRSQSFYVKERDAEAAALARDAVAKDVYARCFDAVVAALGASMTAATDAALDFIGVLDIFGFEVFARNDLEQLLINFANESLQATFNKAVLVAERDVYAFEGIVVEETVAAPDDTEACVELIAARKPPSVFSILDDASKQSRSDGAFCRDLHEALAGKTCFAAPHKKDVKDTFVVAHYAGAVAYTTGRFVSKNSNKVPEGLGELLEASAAFRGLAAYGRAPDRAGDDSLSRNFATQMRELCGLLDGTTCSFVRCLKPNHKMAVGVFDRACVASQLRAQGIPQTCDVLRCGMPTRVNFEAIEAKYREPAAKLEREAAGFDALASLDARGFTAAVLWALSIPPACYRMGRSKVFFRTGAIALLDRLYAVDLGSPDGLAFAGRLRYFASRRRWRSALAKVTTARALLDAWRSRASVARVARFVQARYRYYVTFGRGKRRRRARRIWRRALCKVRCLRVFHGEYDLIRAARLERERAELEAAVAVEDVRAVARPASEIVAERMTRGEIGEKKGRALLDKIEEERAGLEEDDGAFAVGGNPLHGHAGDAEPGAPDPATPRVRASVANLGGVRVDDLLRDAGALEDSVGDERVAADIRRAMGRLQLAKGALTRWHRVRLYRAVERWRDFNEAALSAKFDGVLEARLAPTSPRDAREVKSWVDRDVRAKSDEGIEMRERETRVGDAWYNADLRSALHNLRDVLAKAPKLVAKTEELDEAGLAAYLAPDAPELTDDELVGQIFRPAGTGAAPRPRAAAVDGAPAEPRSPSTPTRKKFVRRPSNSFDKSMEVARRNLSTSSERRRSLSGLGKENAAGDGDDKVTSLQQQIALLKKQLNAAGVQAVELVPLAEAREKMNAAVKRLMDGDMDAEKDVEKYDQIIRMHPDYEKEEAAKAEQWVKDTKPANEAAQNAMRCLVPPDVRSASLADLGDSGLPPGVVRRLWTKKATWLVRFHPEDTAKLHIADLLSKYNNQGLDIVEMRGVWASLPDVFDNDGDGKKAQWKANFRTKLMELVTKEGQGRLSRNEARNPGYKDLERDKRYFDPDAPLVRAGIMRSNPYAAQEKPVIKVDASVKPREKPRDEAPVKAGDVAASGTLGDGETLEPRQTFLVLVNGELRAYDKESDLKLAKPPAFAVPVRGRRSDAALGECDGGFELAAGALKLAFAAADAPAWKAAVAAELDYVDPKAKMRAEREAKRKADEERKRKAEAEAAAAGGGGKGGKMSGGLMALARRGAKGGGAAASSTPPAAAARARARRRRRRAHGRHRRARPRRQGGGRAAAAADGRHAREAGARGPSGGLMDAIAARKGSSDGRAYARRSRRRRRSAWRSPPG</sequence>
<accession>A0ABR1GBZ5</accession>
<dbReference type="Gene3D" id="1.20.5.4820">
    <property type="match status" value="1"/>
</dbReference>
<evidence type="ECO:0000256" key="8">
    <source>
        <dbReference type="SAM" id="MobiDB-lite"/>
    </source>
</evidence>
<feature type="region of interest" description="Disordered" evidence="8">
    <location>
        <begin position="1494"/>
        <end position="1517"/>
    </location>
</feature>
<comment type="similarity">
    <text evidence="6">Belongs to the TRAFAC class myosin-kinesin ATPase superfamily. Myosin family.</text>
</comment>
<feature type="compositionally biased region" description="Low complexity" evidence="8">
    <location>
        <begin position="1164"/>
        <end position="1186"/>
    </location>
</feature>
<feature type="compositionally biased region" description="Basic and acidic residues" evidence="8">
    <location>
        <begin position="1612"/>
        <end position="1628"/>
    </location>
</feature>
<reference evidence="10 11" key="1">
    <citation type="submission" date="2024-03" db="EMBL/GenBank/DDBJ databases">
        <title>Aureococcus anophagefferens CCMP1851 and Kratosvirus quantuckense: Draft genome of a second virus-susceptible host strain in the model system.</title>
        <authorList>
            <person name="Chase E."/>
            <person name="Truchon A.R."/>
            <person name="Schepens W."/>
            <person name="Wilhelm S.W."/>
        </authorList>
    </citation>
    <scope>NUCLEOTIDE SEQUENCE [LARGE SCALE GENOMIC DNA]</scope>
    <source>
        <strain evidence="10 11">CCMP1851</strain>
    </source>
</reference>
<evidence type="ECO:0000256" key="1">
    <source>
        <dbReference type="ARBA" id="ARBA00022741"/>
    </source>
</evidence>
<dbReference type="InterPro" id="IPR001609">
    <property type="entry name" value="Myosin_head_motor_dom-like"/>
</dbReference>
<keyword evidence="2 6" id="KW-0067">ATP-binding</keyword>
<dbReference type="Gene3D" id="1.20.58.530">
    <property type="match status" value="1"/>
</dbReference>
<keyword evidence="11" id="KW-1185">Reference proteome</keyword>
<keyword evidence="7" id="KW-0175">Coiled coil</keyword>
<feature type="region of interest" description="Disordered" evidence="8">
    <location>
        <begin position="954"/>
        <end position="979"/>
    </location>
</feature>